<feature type="signal peptide" evidence="1">
    <location>
        <begin position="1"/>
        <end position="19"/>
    </location>
</feature>
<reference evidence="2" key="2">
    <citation type="submission" date="2023-05" db="EMBL/GenBank/DDBJ databases">
        <authorList>
            <person name="Fouks B."/>
        </authorList>
    </citation>
    <scope>NUCLEOTIDE SEQUENCE</scope>
    <source>
        <strain evidence="2">Stay&amp;Tobe</strain>
        <tissue evidence="2">Testes</tissue>
    </source>
</reference>
<comment type="caution">
    <text evidence="2">The sequence shown here is derived from an EMBL/GenBank/DDBJ whole genome shotgun (WGS) entry which is preliminary data.</text>
</comment>
<dbReference type="AlphaFoldDB" id="A0AAD8E3J6"/>
<gene>
    <name evidence="2" type="ORF">L9F63_025757</name>
</gene>
<feature type="chain" id="PRO_5042049386" evidence="1">
    <location>
        <begin position="20"/>
        <end position="135"/>
    </location>
</feature>
<evidence type="ECO:0000313" key="2">
    <source>
        <dbReference type="EMBL" id="KAJ9575292.1"/>
    </source>
</evidence>
<sequence>MQPLVIAVIVVLAVGSTSGQFFQPFVQSQSLAFNIQPPPLQQQHFFPQQQVAHSSFDHNKRALAHRAVVQNAEAEARLPPSLQNPFYKNPQIEAALAKESWFTPGEQQVKEREAEKIPRQKIYSILKHAGFIQRR</sequence>
<name>A0AAD8E3J6_DIPPU</name>
<evidence type="ECO:0000256" key="1">
    <source>
        <dbReference type="SAM" id="SignalP"/>
    </source>
</evidence>
<proteinExistence type="predicted"/>
<accession>A0AAD8E3J6</accession>
<keyword evidence="1" id="KW-0732">Signal</keyword>
<dbReference type="EMBL" id="JASPKZ010010040">
    <property type="protein sequence ID" value="KAJ9575292.1"/>
    <property type="molecule type" value="Genomic_DNA"/>
</dbReference>
<dbReference type="Proteomes" id="UP001233999">
    <property type="component" value="Unassembled WGS sequence"/>
</dbReference>
<organism evidence="2 3">
    <name type="scientific">Diploptera punctata</name>
    <name type="common">Pacific beetle cockroach</name>
    <dbReference type="NCBI Taxonomy" id="6984"/>
    <lineage>
        <taxon>Eukaryota</taxon>
        <taxon>Metazoa</taxon>
        <taxon>Ecdysozoa</taxon>
        <taxon>Arthropoda</taxon>
        <taxon>Hexapoda</taxon>
        <taxon>Insecta</taxon>
        <taxon>Pterygota</taxon>
        <taxon>Neoptera</taxon>
        <taxon>Polyneoptera</taxon>
        <taxon>Dictyoptera</taxon>
        <taxon>Blattodea</taxon>
        <taxon>Blaberoidea</taxon>
        <taxon>Blaberidae</taxon>
        <taxon>Diplopterinae</taxon>
        <taxon>Diploptera</taxon>
    </lineage>
</organism>
<reference evidence="2" key="1">
    <citation type="journal article" date="2023" name="IScience">
        <title>Live-bearing cockroach genome reveals convergent evolutionary mechanisms linked to viviparity in insects and beyond.</title>
        <authorList>
            <person name="Fouks B."/>
            <person name="Harrison M.C."/>
            <person name="Mikhailova A.A."/>
            <person name="Marchal E."/>
            <person name="English S."/>
            <person name="Carruthers M."/>
            <person name="Jennings E.C."/>
            <person name="Chiamaka E.L."/>
            <person name="Frigard R.A."/>
            <person name="Pippel M."/>
            <person name="Attardo G.M."/>
            <person name="Benoit J.B."/>
            <person name="Bornberg-Bauer E."/>
            <person name="Tobe S.S."/>
        </authorList>
    </citation>
    <scope>NUCLEOTIDE SEQUENCE</scope>
    <source>
        <strain evidence="2">Stay&amp;Tobe</strain>
    </source>
</reference>
<protein>
    <submittedName>
        <fullName evidence="2">Uncharacterized protein</fullName>
    </submittedName>
</protein>
<keyword evidence="3" id="KW-1185">Reference proteome</keyword>
<evidence type="ECO:0000313" key="3">
    <source>
        <dbReference type="Proteomes" id="UP001233999"/>
    </source>
</evidence>